<feature type="compositionally biased region" description="Gly residues" evidence="4">
    <location>
        <begin position="124"/>
        <end position="139"/>
    </location>
</feature>
<dbReference type="InterPro" id="IPR046370">
    <property type="entry name" value="MAML_N_sf"/>
</dbReference>
<proteinExistence type="inferred from homology"/>
<dbReference type="InterPro" id="IPR019082">
    <property type="entry name" value="Mastermind-like_N"/>
</dbReference>
<dbReference type="GO" id="GO:0045944">
    <property type="term" value="P:positive regulation of transcription by RNA polymerase II"/>
    <property type="evidence" value="ECO:0007669"/>
    <property type="project" value="InterPro"/>
</dbReference>
<comment type="caution">
    <text evidence="6">The sequence shown here is derived from an EMBL/GenBank/DDBJ whole genome shotgun (WGS) entry which is preliminary data.</text>
</comment>
<organism evidence="6 7">
    <name type="scientific">Ceratitis capitata</name>
    <name type="common">Mediterranean fruit fly</name>
    <name type="synonym">Tephritis capitata</name>
    <dbReference type="NCBI Taxonomy" id="7213"/>
    <lineage>
        <taxon>Eukaryota</taxon>
        <taxon>Metazoa</taxon>
        <taxon>Ecdysozoa</taxon>
        <taxon>Arthropoda</taxon>
        <taxon>Hexapoda</taxon>
        <taxon>Insecta</taxon>
        <taxon>Pterygota</taxon>
        <taxon>Neoptera</taxon>
        <taxon>Endopterygota</taxon>
        <taxon>Diptera</taxon>
        <taxon>Brachycera</taxon>
        <taxon>Muscomorpha</taxon>
        <taxon>Tephritoidea</taxon>
        <taxon>Tephritidae</taxon>
        <taxon>Ceratitis</taxon>
        <taxon>Ceratitis</taxon>
    </lineage>
</organism>
<dbReference type="OrthoDB" id="5982619at2759"/>
<comment type="subcellular location">
    <subcellularLocation>
        <location evidence="1">Nucleus</location>
    </subcellularLocation>
</comment>
<dbReference type="GO" id="GO:0007219">
    <property type="term" value="P:Notch signaling pathway"/>
    <property type="evidence" value="ECO:0007669"/>
    <property type="project" value="InterPro"/>
</dbReference>
<evidence type="ECO:0000259" key="5">
    <source>
        <dbReference type="SMART" id="SM01275"/>
    </source>
</evidence>
<keyword evidence="7" id="KW-1185">Reference proteome</keyword>
<dbReference type="Pfam" id="PF09596">
    <property type="entry name" value="MamL-1"/>
    <property type="match status" value="1"/>
</dbReference>
<feature type="domain" description="Neurogenic mastermind-like N-terminal" evidence="5">
    <location>
        <begin position="186"/>
        <end position="245"/>
    </location>
</feature>
<feature type="region of interest" description="Disordered" evidence="4">
    <location>
        <begin position="11"/>
        <end position="63"/>
    </location>
</feature>
<evidence type="ECO:0000313" key="7">
    <source>
        <dbReference type="Proteomes" id="UP000606786"/>
    </source>
</evidence>
<accession>A0A811VB19</accession>
<sequence>MDAGGIPVFQSASQAATAAQQQHQHQQQKHQQQQQQRQQHLTLQLQQQQHLQHHQLHHQQLHQQQSLGLHLQQHQQLQATQQQLHNVQQHQQIQVQHNQQQHQQTNSQQAQHSPYHATTAAAAGNGGGISSGSAGGTTGPTGTTATTVGGSGGMGGLIGATNNINGPSSANQTINQNSCGTETVPPKRQQMVDRLRRRIENYRRRQTDCVPRYEQTFNTVCEQQNHETAALQKRFLESKNKRAVKKTEKKPTETAVAAAAMMGNLQSSVHVASVRVVQLLIITQSDQEKNLKKP</sequence>
<evidence type="ECO:0000256" key="2">
    <source>
        <dbReference type="ARBA" id="ARBA00008081"/>
    </source>
</evidence>
<dbReference type="EMBL" id="CAJHJT010000056">
    <property type="protein sequence ID" value="CAD7013075.1"/>
    <property type="molecule type" value="Genomic_DNA"/>
</dbReference>
<dbReference type="AlphaFoldDB" id="A0A811VB19"/>
<evidence type="ECO:0000256" key="3">
    <source>
        <dbReference type="ARBA" id="ARBA00023242"/>
    </source>
</evidence>
<dbReference type="Proteomes" id="UP000606786">
    <property type="component" value="Unassembled WGS sequence"/>
</dbReference>
<feature type="compositionally biased region" description="Gly residues" evidence="4">
    <location>
        <begin position="149"/>
        <end position="158"/>
    </location>
</feature>
<feature type="compositionally biased region" description="Polar residues" evidence="4">
    <location>
        <begin position="162"/>
        <end position="181"/>
    </location>
</feature>
<evidence type="ECO:0000313" key="6">
    <source>
        <dbReference type="EMBL" id="CAD7013075.1"/>
    </source>
</evidence>
<feature type="compositionally biased region" description="Low complexity" evidence="4">
    <location>
        <begin position="11"/>
        <end position="50"/>
    </location>
</feature>
<protein>
    <submittedName>
        <fullName evidence="6">(Mediterranean fruit fly) hypothetical protein</fullName>
    </submittedName>
</protein>
<dbReference type="SMART" id="SM01275">
    <property type="entry name" value="MamL-1"/>
    <property type="match status" value="1"/>
</dbReference>
<keyword evidence="3" id="KW-0539">Nucleus</keyword>
<evidence type="ECO:0000256" key="4">
    <source>
        <dbReference type="SAM" id="MobiDB-lite"/>
    </source>
</evidence>
<dbReference type="Gene3D" id="6.10.250.970">
    <property type="match status" value="1"/>
</dbReference>
<reference evidence="6" key="1">
    <citation type="submission" date="2020-11" db="EMBL/GenBank/DDBJ databases">
        <authorList>
            <person name="Whitehead M."/>
        </authorList>
    </citation>
    <scope>NUCLEOTIDE SEQUENCE</scope>
    <source>
        <strain evidence="6">EGII</strain>
    </source>
</reference>
<gene>
    <name evidence="6" type="ORF">CCAP1982_LOCUS21153</name>
</gene>
<comment type="similarity">
    <text evidence="2">Belongs to the mastermind family.</text>
</comment>
<name>A0A811VB19_CERCA</name>
<feature type="compositionally biased region" description="Basic residues" evidence="4">
    <location>
        <begin position="51"/>
        <end position="60"/>
    </location>
</feature>
<dbReference type="GO" id="GO:0016607">
    <property type="term" value="C:nuclear speck"/>
    <property type="evidence" value="ECO:0007669"/>
    <property type="project" value="InterPro"/>
</dbReference>
<evidence type="ECO:0000256" key="1">
    <source>
        <dbReference type="ARBA" id="ARBA00004123"/>
    </source>
</evidence>
<feature type="region of interest" description="Disordered" evidence="4">
    <location>
        <begin position="88"/>
        <end position="184"/>
    </location>
</feature>
<feature type="compositionally biased region" description="Low complexity" evidence="4">
    <location>
        <begin position="88"/>
        <end position="123"/>
    </location>
</feature>
<dbReference type="GO" id="GO:0003713">
    <property type="term" value="F:transcription coactivator activity"/>
    <property type="evidence" value="ECO:0007669"/>
    <property type="project" value="InterPro"/>
</dbReference>